<comment type="catalytic activity">
    <reaction evidence="9">
        <text>L-aspartate + L-glutamine + ATP + H2O = L-asparagine + L-glutamate + AMP + diphosphate + H(+)</text>
        <dbReference type="Rhea" id="RHEA:12228"/>
        <dbReference type="ChEBI" id="CHEBI:15377"/>
        <dbReference type="ChEBI" id="CHEBI:15378"/>
        <dbReference type="ChEBI" id="CHEBI:29985"/>
        <dbReference type="ChEBI" id="CHEBI:29991"/>
        <dbReference type="ChEBI" id="CHEBI:30616"/>
        <dbReference type="ChEBI" id="CHEBI:33019"/>
        <dbReference type="ChEBI" id="CHEBI:58048"/>
        <dbReference type="ChEBI" id="CHEBI:58359"/>
        <dbReference type="ChEBI" id="CHEBI:456215"/>
        <dbReference type="EC" id="6.3.5.4"/>
    </reaction>
</comment>
<dbReference type="InterPro" id="IPR017932">
    <property type="entry name" value="GATase_2_dom"/>
</dbReference>
<keyword evidence="3" id="KW-0436">Ligase</keyword>
<keyword evidence="7 10" id="KW-0061">Asparagine biosynthesis</keyword>
<reference evidence="15 16" key="1">
    <citation type="journal article" date="2015" name="Genome Announc.">
        <title>The 474-Kilobase-Pair Complete Genome Sequence of CeV-01B, a Virus Infecting Haptolina (Chrysochromulina) ericina (Prymnesiophyceae).</title>
        <authorList>
            <person name="Gallot-Lavallee L."/>
            <person name="Pagarete A."/>
            <person name="Legendre M."/>
            <person name="Santini S."/>
            <person name="Sandaa R.A."/>
            <person name="Himmelbauer H."/>
            <person name="Ogata H."/>
            <person name="Bratbak G."/>
            <person name="Claverie J.M."/>
        </authorList>
    </citation>
    <scope>NUCLEOTIDE SEQUENCE [LARGE SCALE GENOMIC DNA]</scope>
    <source>
        <strain evidence="15">CeV-01B</strain>
    </source>
</reference>
<dbReference type="Gene3D" id="3.40.50.620">
    <property type="entry name" value="HUPs"/>
    <property type="match status" value="1"/>
</dbReference>
<protein>
    <recommendedName>
        <fullName evidence="2">asparagine synthase (glutamine-hydrolyzing)</fullName>
        <ecNumber evidence="2">6.3.5.4</ecNumber>
    </recommendedName>
    <alternativeName>
        <fullName evidence="8">Glutamine-dependent asparagine synthetase</fullName>
    </alternativeName>
</protein>
<dbReference type="CDD" id="cd01991">
    <property type="entry name" value="Asn_synthase_B_C"/>
    <property type="match status" value="1"/>
</dbReference>
<dbReference type="PROSITE" id="PS51278">
    <property type="entry name" value="GATASE_TYPE_2"/>
    <property type="match status" value="1"/>
</dbReference>
<dbReference type="EMBL" id="KT820662">
    <property type="protein sequence ID" value="ALH23282.1"/>
    <property type="molecule type" value="Genomic_DNA"/>
</dbReference>
<dbReference type="GO" id="GO:0006529">
    <property type="term" value="P:asparagine biosynthetic process"/>
    <property type="evidence" value="ECO:0007669"/>
    <property type="project" value="UniProtKB-KW"/>
</dbReference>
<dbReference type="InterPro" id="IPR006426">
    <property type="entry name" value="Asn_synth_AEB"/>
</dbReference>
<dbReference type="SUPFAM" id="SSF52402">
    <property type="entry name" value="Adenine nucleotide alpha hydrolases-like"/>
    <property type="match status" value="1"/>
</dbReference>
<evidence type="ECO:0000256" key="2">
    <source>
        <dbReference type="ARBA" id="ARBA00012737"/>
    </source>
</evidence>
<evidence type="ECO:0000256" key="4">
    <source>
        <dbReference type="ARBA" id="ARBA00022605"/>
    </source>
</evidence>
<dbReference type="KEGG" id="vg:26049243"/>
<dbReference type="InterPro" id="IPR029055">
    <property type="entry name" value="Ntn_hydrolases_N"/>
</dbReference>
<dbReference type="PANTHER" id="PTHR11772:SF23">
    <property type="entry name" value="ASPARAGINE SYNTHETASE [GLUTAMINE-HYDROLYZING]"/>
    <property type="match status" value="1"/>
</dbReference>
<comment type="pathway">
    <text evidence="1">Amino-acid biosynthesis; L-asparagine biosynthesis; L-asparagine from L-aspartate (L-Gln route): step 1/1.</text>
</comment>
<keyword evidence="16" id="KW-1185">Reference proteome</keyword>
<feature type="binding site" evidence="11">
    <location>
        <position position="95"/>
    </location>
    <ligand>
        <name>L-glutamine</name>
        <dbReference type="ChEBI" id="CHEBI:58359"/>
    </ligand>
</feature>
<dbReference type="InterPro" id="IPR014729">
    <property type="entry name" value="Rossmann-like_a/b/a_fold"/>
</dbReference>
<keyword evidence="6 11" id="KW-0067">ATP-binding</keyword>
<evidence type="ECO:0000256" key="1">
    <source>
        <dbReference type="ARBA" id="ARBA00005187"/>
    </source>
</evidence>
<dbReference type="SUPFAM" id="SSF56235">
    <property type="entry name" value="N-terminal nucleophile aminohydrolases (Ntn hydrolases)"/>
    <property type="match status" value="1"/>
</dbReference>
<feature type="domain" description="Glutamine amidotransferase type-2" evidence="14">
    <location>
        <begin position="2"/>
        <end position="200"/>
    </location>
</feature>
<evidence type="ECO:0000256" key="13">
    <source>
        <dbReference type="SAM" id="MobiDB-lite"/>
    </source>
</evidence>
<feature type="binding site" evidence="11">
    <location>
        <position position="285"/>
    </location>
    <ligand>
        <name>ATP</name>
        <dbReference type="ChEBI" id="CHEBI:30616"/>
    </ligand>
</feature>
<dbReference type="PANTHER" id="PTHR11772">
    <property type="entry name" value="ASPARAGINE SYNTHETASE"/>
    <property type="match status" value="1"/>
</dbReference>
<evidence type="ECO:0000256" key="12">
    <source>
        <dbReference type="PIRSR" id="PIRSR001589-3"/>
    </source>
</evidence>
<feature type="site" description="Important for beta-aspartyl-AMP intermediate formation" evidence="12">
    <location>
        <position position="362"/>
    </location>
</feature>
<proteinExistence type="predicted"/>
<keyword evidence="10" id="KW-0315">Glutamine amidotransferase</keyword>
<gene>
    <name evidence="15" type="ORF">ceV_376</name>
</gene>
<dbReference type="Pfam" id="PF00733">
    <property type="entry name" value="Asn_synthase"/>
    <property type="match status" value="2"/>
</dbReference>
<evidence type="ECO:0000256" key="7">
    <source>
        <dbReference type="ARBA" id="ARBA00022888"/>
    </source>
</evidence>
<dbReference type="OrthoDB" id="3976at10239"/>
<sequence length="582" mass="67131">MCGIFGLLNYNNTKLTSNFIGEQAQKGQHRGPDSYKIDINNDIFLAFYRLAINGLDKKSDQPIKFNNKVLICNGEIYNYKRLYEIMDVKPVTNSDCECIIYMYEKYGIDYTVNALDGVFAFILIDYDINKIYVSRDQFGVRPLFYLSGNNPEENKMLGFSSEMKQLHIFSRDINEFGYKGKDNYKINLFDPGSYMILEFDNDKWSINKTVKFANFHLSRINPPNEDMEESTILQNIHDIFCEAVYKRVTTTDRPIACLLSGGLDSSIVAAIVSKINNKPLSTYSIGLEGSEDLKYARLVAKHIGSNHTEVVVSEEDFFAFIPSVIENIESYDTTTVRASVGNLLISQYISESSEAKVIFNGDGSDELMGGYLYMNHAPDALEFDCECKRLLKNIQYFDVLRSDRSISTQGLEPRTPFLDRDFVTFYLSIPVEYRFSLNKKQEKYLFRKAFDKDYLPKEVLWRKKEAFSDGVSSKERSWYTIIDELVSKQTKVKYDLDKVYTHNSPETMEQLYYRTIFEQVYPDQEHIIPYFWMPKYVDTTDSSARSLDIYNSSSGTINEASDENSSDDSQLLGELESVDLEK</sequence>
<feature type="region of interest" description="Disordered" evidence="13">
    <location>
        <begin position="555"/>
        <end position="582"/>
    </location>
</feature>
<accession>A0A0N9QYX6</accession>
<evidence type="ECO:0000256" key="8">
    <source>
        <dbReference type="ARBA" id="ARBA00030234"/>
    </source>
</evidence>
<feature type="binding site" evidence="11">
    <location>
        <position position="258"/>
    </location>
    <ligand>
        <name>ATP</name>
        <dbReference type="ChEBI" id="CHEBI:30616"/>
    </ligand>
</feature>
<name>A0A0N9QYX6_9VIRU</name>
<evidence type="ECO:0000313" key="16">
    <source>
        <dbReference type="Proteomes" id="UP000203826"/>
    </source>
</evidence>
<dbReference type="Proteomes" id="UP000203826">
    <property type="component" value="Segment"/>
</dbReference>
<feature type="active site" description="For GATase activity" evidence="10">
    <location>
        <position position="2"/>
    </location>
</feature>
<dbReference type="GO" id="GO:0005524">
    <property type="term" value="F:ATP binding"/>
    <property type="evidence" value="ECO:0007669"/>
    <property type="project" value="UniProtKB-KW"/>
</dbReference>
<keyword evidence="4 10" id="KW-0028">Amino-acid biosynthesis</keyword>
<keyword evidence="5 11" id="KW-0547">Nucleotide-binding</keyword>
<dbReference type="Pfam" id="PF13537">
    <property type="entry name" value="GATase_7"/>
    <property type="match status" value="1"/>
</dbReference>
<dbReference type="InterPro" id="IPR001962">
    <property type="entry name" value="Asn_synthase"/>
</dbReference>
<dbReference type="Gene3D" id="3.60.20.10">
    <property type="entry name" value="Glutamine Phosphoribosylpyrophosphate, subunit 1, domain 1"/>
    <property type="match status" value="1"/>
</dbReference>
<dbReference type="PIRSF" id="PIRSF001589">
    <property type="entry name" value="Asn_synthetase_glu-h"/>
    <property type="match status" value="1"/>
</dbReference>
<dbReference type="NCBIfam" id="TIGR01536">
    <property type="entry name" value="asn_synth_AEB"/>
    <property type="match status" value="1"/>
</dbReference>
<evidence type="ECO:0000256" key="3">
    <source>
        <dbReference type="ARBA" id="ARBA00022598"/>
    </source>
</evidence>
<dbReference type="InterPro" id="IPR050795">
    <property type="entry name" value="Asn_Synthetase"/>
</dbReference>
<evidence type="ECO:0000256" key="6">
    <source>
        <dbReference type="ARBA" id="ARBA00022840"/>
    </source>
</evidence>
<dbReference type="GO" id="GO:0004066">
    <property type="term" value="F:asparagine synthase (glutamine-hydrolyzing) activity"/>
    <property type="evidence" value="ECO:0007669"/>
    <property type="project" value="UniProtKB-EC"/>
</dbReference>
<evidence type="ECO:0000256" key="5">
    <source>
        <dbReference type="ARBA" id="ARBA00022741"/>
    </source>
</evidence>
<evidence type="ECO:0000256" key="11">
    <source>
        <dbReference type="PIRSR" id="PIRSR001589-2"/>
    </source>
</evidence>
<evidence type="ECO:0000256" key="9">
    <source>
        <dbReference type="ARBA" id="ARBA00048741"/>
    </source>
</evidence>
<evidence type="ECO:0000256" key="10">
    <source>
        <dbReference type="PIRSR" id="PIRSR001589-1"/>
    </source>
</evidence>
<organism evidence="15 16">
    <name type="scientific">Chrysochromulina ericina virus CeV-01B</name>
    <dbReference type="NCBI Taxonomy" id="3070830"/>
    <lineage>
        <taxon>Viruses</taxon>
        <taxon>Varidnaviria</taxon>
        <taxon>Bamfordvirae</taxon>
        <taxon>Nucleocytoviricota</taxon>
        <taxon>Megaviricetes</taxon>
        <taxon>Imitervirales</taxon>
        <taxon>Mesomimiviridae</taxon>
        <taxon>Tethysvirus</taxon>
        <taxon>Tethysvirus raunefjordenense</taxon>
    </lineage>
</organism>
<dbReference type="EC" id="6.3.5.4" evidence="2"/>
<evidence type="ECO:0000313" key="15">
    <source>
        <dbReference type="EMBL" id="ALH23282.1"/>
    </source>
</evidence>
<evidence type="ECO:0000259" key="14">
    <source>
        <dbReference type="PROSITE" id="PS51278"/>
    </source>
</evidence>